<reference evidence="1" key="1">
    <citation type="submission" date="2016-08" db="EMBL/GenBank/DDBJ databases">
        <authorList>
            <person name="Ngugi D.K."/>
            <person name="Miyake S."/>
            <person name="Stingl U."/>
        </authorList>
    </citation>
    <scope>NUCLEOTIDE SEQUENCE</scope>
    <source>
        <strain evidence="1">SCG-B11WGA-EpuloA1</strain>
    </source>
</reference>
<evidence type="ECO:0000313" key="1">
    <source>
        <dbReference type="EMBL" id="ONI39354.1"/>
    </source>
</evidence>
<evidence type="ECO:0000313" key="2">
    <source>
        <dbReference type="Proteomes" id="UP000188605"/>
    </source>
</evidence>
<dbReference type="Proteomes" id="UP000188605">
    <property type="component" value="Unassembled WGS sequence"/>
</dbReference>
<comment type="caution">
    <text evidence="1">The sequence shown here is derived from an EMBL/GenBank/DDBJ whole genome shotgun (WGS) entry which is preliminary data.</text>
</comment>
<gene>
    <name evidence="1" type="ORF">AN396_08085</name>
</gene>
<accession>A0ACC8XAK0</accession>
<dbReference type="EMBL" id="LJDB01000064">
    <property type="protein sequence ID" value="ONI39354.1"/>
    <property type="molecule type" value="Genomic_DNA"/>
</dbReference>
<proteinExistence type="predicted"/>
<keyword evidence="2" id="KW-1185">Reference proteome</keyword>
<protein>
    <submittedName>
        <fullName evidence="1">Glycogen phosphorylase</fullName>
    </submittedName>
</protein>
<organism evidence="1 2">
    <name type="scientific">Candidatus Epulonipiscium fishelsonii</name>
    <dbReference type="NCBI Taxonomy" id="77094"/>
    <lineage>
        <taxon>Bacteria</taxon>
        <taxon>Bacillati</taxon>
        <taxon>Bacillota</taxon>
        <taxon>Clostridia</taxon>
        <taxon>Lachnospirales</taxon>
        <taxon>Lachnospiraceae</taxon>
        <taxon>Candidatus Epulonipiscium</taxon>
    </lineage>
</organism>
<name>A0ACC8XAK0_9FIRM</name>
<sequence length="792" mass="90694">MKFDKNVIKQSIERYCKVKYGVKIGDATNVQILNALGLAILEEIIPEWEETEQLYDKQKRAYYISAEFLMGRALGNNLINLGIYSEIKEVLKELNLDLNDVENAEDDAALGNGGLGRLAACFMESGATTNLPLQGYGIRYSNGIFKQGIRPDGAQVEEVEKWRSDPFGLRKENLEVEVEFKDFNVRAIPYDTPIIAYGSRNINTLRLWQSEPKVEFDFMLFNSQAYDESVRESNRAKDISRVLYPNDTNEQGKLLRLKQQYFLVSASLQDMIRKHKEIHGDLNTLPEWAAIQLNDTHPTLAIPEYIRLMVDHEGMGFSEALANAKKMFAYTNHTILKEALEKWSMDLIKKLIPRIAKIIEKINWEFIEELKEKGYSTDQIDHYSIIQYNTVHMANLAIAVGYAVNGVAQLHSDLLKHVELNSWYKLFPEKFQNKTNGITPRRWLNYSNIRLTAYISELLGNEDWVRDLSKLKALEKYVNDDAVLKKIMDIKYKNKESLVNYIKEVEGITLDPESIFDIQVKRLHEYKRQLLNAFYIIDLYYRLKENPNMDIPKITFIFGGKAFPGYARAKAIIKYIGQISNLINNDETINGKIKVLYVQNYRVTYAEKLMPAADVSKQISTAGKEASGTGNMKFMLNGAVTFGTYDGANVEIVQAAGEENNFIFGLRVEDIEKLSGKYNSREYYEKYPDIKRAVDSLIDGTVSDGGSGEFQDLWNSLLVGSSWEAPDTYYLLADFKAFKQAEEKVFVAYKNKKHWAQMCLINIANAGQFSSDRTILEYAKDIWNIKPATLSL</sequence>